<reference evidence="1" key="1">
    <citation type="submission" date="2020-06" db="EMBL/GenBank/DDBJ databases">
        <title>Unique genomic features of the anaerobic methanotrophic archaea.</title>
        <authorList>
            <person name="Chadwick G.L."/>
            <person name="Skennerton C.T."/>
            <person name="Laso-Perez R."/>
            <person name="Leu A.O."/>
            <person name="Speth D.R."/>
            <person name="Yu H."/>
            <person name="Morgan-Lang C."/>
            <person name="Hatzenpichler R."/>
            <person name="Goudeau D."/>
            <person name="Malmstrom R."/>
            <person name="Brazelton W.J."/>
            <person name="Woyke T."/>
            <person name="Hallam S.J."/>
            <person name="Tyson G.W."/>
            <person name="Wegener G."/>
            <person name="Boetius A."/>
            <person name="Orphan V."/>
        </authorList>
    </citation>
    <scope>NUCLEOTIDE SEQUENCE</scope>
</reference>
<sequence>MNRPSNEEIVEKIALIIGDRPLASAIYRSVTSALGCPFVHLAGGKTEWDVFKRSLDAAIRDIDEHPRGKLFRRLIEYGPHDPDDPEALVSNGETTLSDPECGSCVEFIFSHMVNRFKGELAELLALEHCTALVQLLQQEGHLPSGVRLYWGDMVQEPRRTVKSGEEGNAQWDSFTKGADGLLVEQIPVQKGKPHNSLSIHGIVEVKSMPLYKKKVLTQINRHIMRLNGGVKLGERVYPLRICVLAIPF</sequence>
<protein>
    <submittedName>
        <fullName evidence="1">Uncharacterized protein</fullName>
    </submittedName>
</protein>
<gene>
    <name evidence="1" type="ORF">GIJIEOGM_00005</name>
</gene>
<dbReference type="EMBL" id="MT631644">
    <property type="protein sequence ID" value="QNO56064.1"/>
    <property type="molecule type" value="Genomic_DNA"/>
</dbReference>
<accession>A0A7G9Z730</accession>
<proteinExistence type="predicted"/>
<dbReference type="AlphaFoldDB" id="A0A7G9Z730"/>
<organism evidence="1">
    <name type="scientific">Candidatus Methanophaga sp. ANME-1 ERB7</name>
    <dbReference type="NCBI Taxonomy" id="2759913"/>
    <lineage>
        <taxon>Archaea</taxon>
        <taxon>Methanobacteriati</taxon>
        <taxon>Methanobacteriota</taxon>
        <taxon>Stenosarchaea group</taxon>
        <taxon>Methanomicrobia</taxon>
        <taxon>Candidatus Methanophagales</taxon>
        <taxon>Candidatus Methanophagaceae</taxon>
        <taxon>Candidatus Methanophaga</taxon>
    </lineage>
</organism>
<evidence type="ECO:0000313" key="1">
    <source>
        <dbReference type="EMBL" id="QNO56064.1"/>
    </source>
</evidence>
<name>A0A7G9Z730_9EURY</name>